<name>A0A1N7KEK9_9RHOB</name>
<protein>
    <recommendedName>
        <fullName evidence="1">Putative DNA-binding domain-containing protein</fullName>
    </recommendedName>
</protein>
<dbReference type="EMBL" id="FTOT01000001">
    <property type="protein sequence ID" value="SIS60012.1"/>
    <property type="molecule type" value="Genomic_DNA"/>
</dbReference>
<dbReference type="OrthoDB" id="4146344at2"/>
<keyword evidence="3" id="KW-1185">Reference proteome</keyword>
<dbReference type="Proteomes" id="UP000186141">
    <property type="component" value="Unassembled WGS sequence"/>
</dbReference>
<evidence type="ECO:0000313" key="3">
    <source>
        <dbReference type="Proteomes" id="UP000186141"/>
    </source>
</evidence>
<dbReference type="Gene3D" id="1.10.150.690">
    <property type="entry name" value="DUF2063"/>
    <property type="match status" value="1"/>
</dbReference>
<evidence type="ECO:0000313" key="2">
    <source>
        <dbReference type="EMBL" id="SIS60012.1"/>
    </source>
</evidence>
<dbReference type="RefSeq" id="WP_076528149.1">
    <property type="nucleotide sequence ID" value="NZ_BMEH01000001.1"/>
</dbReference>
<feature type="domain" description="Putative DNA-binding" evidence="1">
    <location>
        <begin position="18"/>
        <end position="95"/>
    </location>
</feature>
<organism evidence="2 3">
    <name type="scientific">Gemmobacter megaterium</name>
    <dbReference type="NCBI Taxonomy" id="1086013"/>
    <lineage>
        <taxon>Bacteria</taxon>
        <taxon>Pseudomonadati</taxon>
        <taxon>Pseudomonadota</taxon>
        <taxon>Alphaproteobacteria</taxon>
        <taxon>Rhodobacterales</taxon>
        <taxon>Paracoccaceae</taxon>
        <taxon>Gemmobacter</taxon>
    </lineage>
</organism>
<dbReference type="STRING" id="1086013.SAMN05421774_101380"/>
<reference evidence="2 3" key="1">
    <citation type="submission" date="2017-01" db="EMBL/GenBank/DDBJ databases">
        <authorList>
            <person name="Mah S.A."/>
            <person name="Swanson W.J."/>
            <person name="Moy G.W."/>
            <person name="Vacquier V.D."/>
        </authorList>
    </citation>
    <scope>NUCLEOTIDE SEQUENCE [LARGE SCALE GENOMIC DNA]</scope>
    <source>
        <strain evidence="2 3">DSM 26375</strain>
    </source>
</reference>
<dbReference type="Pfam" id="PF09836">
    <property type="entry name" value="DUF2063"/>
    <property type="match status" value="1"/>
</dbReference>
<proteinExistence type="predicted"/>
<dbReference type="InterPro" id="IPR018640">
    <property type="entry name" value="DUF2063"/>
</dbReference>
<evidence type="ECO:0000259" key="1">
    <source>
        <dbReference type="Pfam" id="PF09836"/>
    </source>
</evidence>
<accession>A0A1N7KEK9</accession>
<gene>
    <name evidence="2" type="ORF">SAMN05421774_101380</name>
</gene>
<sequence length="238" mass="25197">MQPHDPVARFRGVISGADVPPGLLASPPDEVAQRVAVYRNNVAHSLAQALARRYPVVQRLVGAEFFAAMAAPFCAAHPPRSPVLQEWGGAFPGFLAGFAPVAGLPYLPDVARIEWARGLAYHAADATSLAPEHLTADRPLALHPSLRLLRLSHPAISIWQANQPGGTGLCRATGPEIALIWRSADFQVPVLALTPQDAALIEALLRGLPLTKAAAGCDPVPVLALLLRNTLVCKGIPE</sequence>
<dbReference type="InterPro" id="IPR044922">
    <property type="entry name" value="DUF2063_N_sf"/>
</dbReference>
<dbReference type="AlphaFoldDB" id="A0A1N7KEK9"/>